<reference evidence="2 3" key="1">
    <citation type="journal article" date="2014" name="Am. J. Bot.">
        <title>Genome assembly and annotation for red clover (Trifolium pratense; Fabaceae).</title>
        <authorList>
            <person name="Istvanek J."/>
            <person name="Jaros M."/>
            <person name="Krenek A."/>
            <person name="Repkova J."/>
        </authorList>
    </citation>
    <scope>NUCLEOTIDE SEQUENCE [LARGE SCALE GENOMIC DNA]</scope>
    <source>
        <strain evidence="3">cv. Tatra</strain>
        <tissue evidence="2">Young leaves</tissue>
    </source>
</reference>
<keyword evidence="1 2" id="KW-0812">Transmembrane</keyword>
<comment type="caution">
    <text evidence="2">The sequence shown here is derived from an EMBL/GenBank/DDBJ whole genome shotgun (WGS) entry which is preliminary data.</text>
</comment>
<evidence type="ECO:0000313" key="2">
    <source>
        <dbReference type="EMBL" id="PNX63369.1"/>
    </source>
</evidence>
<dbReference type="STRING" id="57577.A0A2K3KAT6"/>
<gene>
    <name evidence="2" type="ORF">L195_g053470</name>
</gene>
<protein>
    <submittedName>
        <fullName evidence="2">Transmembrane protein 115-like protein</fullName>
    </submittedName>
</protein>
<name>A0A2K3KAT6_TRIPR</name>
<evidence type="ECO:0000256" key="1">
    <source>
        <dbReference type="SAM" id="Phobius"/>
    </source>
</evidence>
<accession>A0A2K3KAT6</accession>
<evidence type="ECO:0000313" key="3">
    <source>
        <dbReference type="Proteomes" id="UP000236291"/>
    </source>
</evidence>
<dbReference type="Proteomes" id="UP000236291">
    <property type="component" value="Unassembled WGS sequence"/>
</dbReference>
<sequence>MSSPLPPPPPLPLSQSQGTRTLSSVSVSGFTRLCKGLSLILVAAHLLLNFFPPAINYLALIPAR</sequence>
<dbReference type="AlphaFoldDB" id="A0A2K3KAT6"/>
<feature type="transmembrane region" description="Helical" evidence="1">
    <location>
        <begin position="37"/>
        <end position="60"/>
    </location>
</feature>
<reference evidence="2 3" key="2">
    <citation type="journal article" date="2017" name="Front. Plant Sci.">
        <title>Gene Classification and Mining of Molecular Markers Useful in Red Clover (Trifolium pratense) Breeding.</title>
        <authorList>
            <person name="Istvanek J."/>
            <person name="Dluhosova J."/>
            <person name="Dluhos P."/>
            <person name="Patkova L."/>
            <person name="Nedelnik J."/>
            <person name="Repkova J."/>
        </authorList>
    </citation>
    <scope>NUCLEOTIDE SEQUENCE [LARGE SCALE GENOMIC DNA]</scope>
    <source>
        <strain evidence="3">cv. Tatra</strain>
        <tissue evidence="2">Young leaves</tissue>
    </source>
</reference>
<keyword evidence="1" id="KW-1133">Transmembrane helix</keyword>
<proteinExistence type="predicted"/>
<organism evidence="2 3">
    <name type="scientific">Trifolium pratense</name>
    <name type="common">Red clover</name>
    <dbReference type="NCBI Taxonomy" id="57577"/>
    <lineage>
        <taxon>Eukaryota</taxon>
        <taxon>Viridiplantae</taxon>
        <taxon>Streptophyta</taxon>
        <taxon>Embryophyta</taxon>
        <taxon>Tracheophyta</taxon>
        <taxon>Spermatophyta</taxon>
        <taxon>Magnoliopsida</taxon>
        <taxon>eudicotyledons</taxon>
        <taxon>Gunneridae</taxon>
        <taxon>Pentapetalae</taxon>
        <taxon>rosids</taxon>
        <taxon>fabids</taxon>
        <taxon>Fabales</taxon>
        <taxon>Fabaceae</taxon>
        <taxon>Papilionoideae</taxon>
        <taxon>50 kb inversion clade</taxon>
        <taxon>NPAAA clade</taxon>
        <taxon>Hologalegina</taxon>
        <taxon>IRL clade</taxon>
        <taxon>Trifolieae</taxon>
        <taxon>Trifolium</taxon>
    </lineage>
</organism>
<keyword evidence="1" id="KW-0472">Membrane</keyword>
<dbReference type="EMBL" id="ASHM01090243">
    <property type="protein sequence ID" value="PNX63369.1"/>
    <property type="molecule type" value="Genomic_DNA"/>
</dbReference>